<name>A0ABQ8HG93_9ROSI</name>
<organism evidence="1 2">
    <name type="scientific">Xanthoceras sorbifolium</name>
    <dbReference type="NCBI Taxonomy" id="99658"/>
    <lineage>
        <taxon>Eukaryota</taxon>
        <taxon>Viridiplantae</taxon>
        <taxon>Streptophyta</taxon>
        <taxon>Embryophyta</taxon>
        <taxon>Tracheophyta</taxon>
        <taxon>Spermatophyta</taxon>
        <taxon>Magnoliopsida</taxon>
        <taxon>eudicotyledons</taxon>
        <taxon>Gunneridae</taxon>
        <taxon>Pentapetalae</taxon>
        <taxon>rosids</taxon>
        <taxon>malvids</taxon>
        <taxon>Sapindales</taxon>
        <taxon>Sapindaceae</taxon>
        <taxon>Xanthoceroideae</taxon>
        <taxon>Xanthoceras</taxon>
    </lineage>
</organism>
<keyword evidence="2" id="KW-1185">Reference proteome</keyword>
<dbReference type="Proteomes" id="UP000827721">
    <property type="component" value="Unassembled WGS sequence"/>
</dbReference>
<dbReference type="PANTHER" id="PTHR33649">
    <property type="entry name" value="PAR1 PROTEIN"/>
    <property type="match status" value="1"/>
</dbReference>
<reference evidence="1 2" key="1">
    <citation type="submission" date="2021-02" db="EMBL/GenBank/DDBJ databases">
        <title>Plant Genome Project.</title>
        <authorList>
            <person name="Zhang R.-G."/>
        </authorList>
    </citation>
    <scope>NUCLEOTIDE SEQUENCE [LARGE SCALE GENOMIC DNA]</scope>
    <source>
        <tissue evidence="1">Leaves</tissue>
    </source>
</reference>
<proteinExistence type="predicted"/>
<evidence type="ECO:0000313" key="1">
    <source>
        <dbReference type="EMBL" id="KAH7557639.1"/>
    </source>
</evidence>
<protein>
    <submittedName>
        <fullName evidence="1">Uncharacterized protein</fullName>
    </submittedName>
</protein>
<dbReference type="Pfam" id="PF06521">
    <property type="entry name" value="PAR1"/>
    <property type="match status" value="1"/>
</dbReference>
<accession>A0ABQ8HG93</accession>
<dbReference type="InterPro" id="IPR009489">
    <property type="entry name" value="PAR1"/>
</dbReference>
<comment type="caution">
    <text evidence="1">The sequence shown here is derived from an EMBL/GenBank/DDBJ whole genome shotgun (WGS) entry which is preliminary data.</text>
</comment>
<evidence type="ECO:0000313" key="2">
    <source>
        <dbReference type="Proteomes" id="UP000827721"/>
    </source>
</evidence>
<gene>
    <name evidence="1" type="ORF">JRO89_XS11G0195100</name>
</gene>
<dbReference type="EMBL" id="JAFEMO010000011">
    <property type="protein sequence ID" value="KAH7557639.1"/>
    <property type="molecule type" value="Genomic_DNA"/>
</dbReference>
<sequence>MRIYGIVLRQALCPGKACQEERRGSILVSTHKLCSPRCYDSCTNIVDLFFDLAAVYFFPNYVKQKKQMNTGICEIRSSGFTAPGPISSLKYPAALLSAPAMVPY</sequence>
<dbReference type="PANTHER" id="PTHR33649:SF2">
    <property type="entry name" value="PAR1 PROTEIN"/>
    <property type="match status" value="1"/>
</dbReference>